<dbReference type="AlphaFoldDB" id="A0AA90R6R2"/>
<dbReference type="InterPro" id="IPR010982">
    <property type="entry name" value="Lambda_DNA-bd_dom_sf"/>
</dbReference>
<protein>
    <submittedName>
        <fullName evidence="2">Helix-turn-helix transcriptional regulator</fullName>
    </submittedName>
</protein>
<feature type="domain" description="HTH cro/C1-type" evidence="1">
    <location>
        <begin position="629"/>
        <end position="674"/>
    </location>
</feature>
<dbReference type="GO" id="GO:0003677">
    <property type="term" value="F:DNA binding"/>
    <property type="evidence" value="ECO:0007669"/>
    <property type="project" value="InterPro"/>
</dbReference>
<gene>
    <name evidence="2" type="ORF">RCG21_29820</name>
</gene>
<sequence length="680" mass="80276">MLNFNAAGPNHIDVEGMNPISKQLSAKIDNYLILCVYEQDYKIQDHTGLEWEQSKNSLAAMPLSADTKGSNTFIIWDRVYQESTHVFNSLRLAARNRLIRHISNNIVNYLLTKYKKFSPIFSTILNDVEMKSRSIHYFEEMLKRDTFLVNEDVWDNFCDWFRIYLTEWVLEEMAQTLGEDRLVQLEKKELNEQFYQFISMNFSQNKNFITRFTSIVNNYTLEWVEKIITFLNLENYSIQQIESLLCKDISISEHPSPSPVNEFTFNSAGNDCIFVMNNAPYQSVREALYKTSFTKKEEFLWPTFPIIKSSVKGILQIKPFKKDYYPLHKNHPIVKETWEEVKVLSDLEADIFDALCTFFLSNAKHPDDVIEIQLDDLLAIRGLKPKMGGDGRRGGYEEKQRRQVLKSLSLIQKLWIDLEKTIVYEKGKPSETRLQGRAFLFVDQNRVEYPITEETNEKKISYKVDQVFSRYLFGSGRQVALLPLKVLHYDPYRKTWEKRLTRYLSWRWRIQARKEDYLQPNKINTLLDAIGVKINERTPSRTRERLEKALDTLQQDGVIGAWHYEKWEESIADQKGWGRIWLNSMINIQPPDFIMEQYRPIKRSYQGQSIKQPQKEVLGEEAELIGVRIREIREKFNLALAHVSEELEISTSYLSNIERGIKIPSKKIQFKLMKWLKRFE</sequence>
<reference evidence="2" key="1">
    <citation type="submission" date="2023-08" db="EMBL/GenBank/DDBJ databases">
        <title>Nitrogen cycling bacteria in agricultural field soils.</title>
        <authorList>
            <person name="Jang J."/>
        </authorList>
    </citation>
    <scope>NUCLEOTIDE SEQUENCE</scope>
    <source>
        <strain evidence="2">PS3-36</strain>
    </source>
</reference>
<dbReference type="PROSITE" id="PS50943">
    <property type="entry name" value="HTH_CROC1"/>
    <property type="match status" value="1"/>
</dbReference>
<name>A0AA90R6R2_9BACI</name>
<dbReference type="RefSeq" id="WP_308914140.1">
    <property type="nucleotide sequence ID" value="NZ_JAVGVR010000001.1"/>
</dbReference>
<dbReference type="CDD" id="cd00093">
    <property type="entry name" value="HTH_XRE"/>
    <property type="match status" value="1"/>
</dbReference>
<evidence type="ECO:0000259" key="1">
    <source>
        <dbReference type="PROSITE" id="PS50943"/>
    </source>
</evidence>
<keyword evidence="3" id="KW-1185">Reference proteome</keyword>
<dbReference type="InterPro" id="IPR001387">
    <property type="entry name" value="Cro/C1-type_HTH"/>
</dbReference>
<dbReference type="SUPFAM" id="SSF47413">
    <property type="entry name" value="lambda repressor-like DNA-binding domains"/>
    <property type="match status" value="1"/>
</dbReference>
<dbReference type="Gene3D" id="1.10.260.40">
    <property type="entry name" value="lambda repressor-like DNA-binding domains"/>
    <property type="match status" value="1"/>
</dbReference>
<comment type="caution">
    <text evidence="2">The sequence shown here is derived from an EMBL/GenBank/DDBJ whole genome shotgun (WGS) entry which is preliminary data.</text>
</comment>
<accession>A0AA90R6R2</accession>
<evidence type="ECO:0000313" key="2">
    <source>
        <dbReference type="EMBL" id="MDQ6600470.1"/>
    </source>
</evidence>
<dbReference type="Proteomes" id="UP001178888">
    <property type="component" value="Unassembled WGS sequence"/>
</dbReference>
<dbReference type="Pfam" id="PF01381">
    <property type="entry name" value="HTH_3"/>
    <property type="match status" value="1"/>
</dbReference>
<evidence type="ECO:0000313" key="3">
    <source>
        <dbReference type="Proteomes" id="UP001178888"/>
    </source>
</evidence>
<organism evidence="2 3">
    <name type="scientific">Bacillus salipaludis</name>
    <dbReference type="NCBI Taxonomy" id="2547811"/>
    <lineage>
        <taxon>Bacteria</taxon>
        <taxon>Bacillati</taxon>
        <taxon>Bacillota</taxon>
        <taxon>Bacilli</taxon>
        <taxon>Bacillales</taxon>
        <taxon>Bacillaceae</taxon>
        <taxon>Bacillus</taxon>
    </lineage>
</organism>
<proteinExistence type="predicted"/>
<dbReference type="EMBL" id="JAVGVR010000001">
    <property type="protein sequence ID" value="MDQ6600470.1"/>
    <property type="molecule type" value="Genomic_DNA"/>
</dbReference>